<dbReference type="EMBL" id="NIDF01000077">
    <property type="protein sequence ID" value="TYJ53798.1"/>
    <property type="molecule type" value="Genomic_DNA"/>
</dbReference>
<evidence type="ECO:0000256" key="10">
    <source>
        <dbReference type="SAM" id="MobiDB-lite"/>
    </source>
</evidence>
<dbReference type="SUPFAM" id="SSF52317">
    <property type="entry name" value="Class I glutamine amidotransferase-like"/>
    <property type="match status" value="1"/>
</dbReference>
<dbReference type="InterPro" id="IPR015890">
    <property type="entry name" value="Chorismate_C"/>
</dbReference>
<dbReference type="Pfam" id="PF00425">
    <property type="entry name" value="Chorismate_bind"/>
    <property type="match status" value="1"/>
</dbReference>
<feature type="compositionally biased region" description="Basic and acidic residues" evidence="10">
    <location>
        <begin position="613"/>
        <end position="629"/>
    </location>
</feature>
<dbReference type="NCBIfam" id="TIGR00566">
    <property type="entry name" value="trpG_papA"/>
    <property type="match status" value="1"/>
</dbReference>
<dbReference type="InterPro" id="IPR019999">
    <property type="entry name" value="Anth_synth_I-like"/>
</dbReference>
<dbReference type="InterPro" id="IPR006221">
    <property type="entry name" value="TrpG/PapA_dom"/>
</dbReference>
<dbReference type="Proteomes" id="UP000322245">
    <property type="component" value="Unassembled WGS sequence"/>
</dbReference>
<feature type="compositionally biased region" description="Low complexity" evidence="10">
    <location>
        <begin position="422"/>
        <end position="431"/>
    </location>
</feature>
<dbReference type="InterPro" id="IPR029062">
    <property type="entry name" value="Class_I_gatase-like"/>
</dbReference>
<protein>
    <recommendedName>
        <fullName evidence="4">aminodeoxychorismate synthase</fullName>
        <ecNumber evidence="4">2.6.1.85</ecNumber>
    </recommendedName>
    <alternativeName>
        <fullName evidence="8">Para-aminobenzoate synthase</fullName>
    </alternativeName>
    <alternativeName>
        <fullName evidence="9">p-aminobenzoic acid synthase</fullName>
    </alternativeName>
</protein>
<dbReference type="PRINTS" id="PR00096">
    <property type="entry name" value="GATASE"/>
</dbReference>
<comment type="similarity">
    <text evidence="3">In the C-terminal section; belongs to the anthranilate synthase component I family.</text>
</comment>
<feature type="domain" description="Chorismate-utilising enzyme C-terminal" evidence="12">
    <location>
        <begin position="633"/>
        <end position="915"/>
    </location>
</feature>
<feature type="compositionally biased region" description="Gly residues" evidence="10">
    <location>
        <begin position="484"/>
        <end position="494"/>
    </location>
</feature>
<dbReference type="Gene3D" id="3.40.50.880">
    <property type="match status" value="1"/>
</dbReference>
<dbReference type="GO" id="GO:0005737">
    <property type="term" value="C:cytoplasm"/>
    <property type="evidence" value="ECO:0007669"/>
    <property type="project" value="TreeGrafter"/>
</dbReference>
<evidence type="ECO:0000256" key="4">
    <source>
        <dbReference type="ARBA" id="ARBA00013139"/>
    </source>
</evidence>
<evidence type="ECO:0000256" key="9">
    <source>
        <dbReference type="ARBA" id="ARBA00031904"/>
    </source>
</evidence>
<keyword evidence="14" id="KW-1185">Reference proteome</keyword>
<dbReference type="GO" id="GO:0008153">
    <property type="term" value="P:4-aminobenzoate biosynthetic process"/>
    <property type="evidence" value="ECO:0007669"/>
    <property type="project" value="TreeGrafter"/>
</dbReference>
<dbReference type="Pfam" id="PF00117">
    <property type="entry name" value="GATase"/>
    <property type="match status" value="1"/>
</dbReference>
<evidence type="ECO:0000259" key="12">
    <source>
        <dbReference type="Pfam" id="PF00425"/>
    </source>
</evidence>
<evidence type="ECO:0000256" key="2">
    <source>
        <dbReference type="ARBA" id="ARBA00005009"/>
    </source>
</evidence>
<dbReference type="GO" id="GO:0046656">
    <property type="term" value="P:folic acid biosynthetic process"/>
    <property type="evidence" value="ECO:0007669"/>
    <property type="project" value="UniProtKB-KW"/>
</dbReference>
<keyword evidence="5" id="KW-0808">Transferase</keyword>
<evidence type="ECO:0000256" key="8">
    <source>
        <dbReference type="ARBA" id="ARBA00031329"/>
    </source>
</evidence>
<organism evidence="13 14">
    <name type="scientific">Cryptococcus floricola</name>
    <dbReference type="NCBI Taxonomy" id="2591691"/>
    <lineage>
        <taxon>Eukaryota</taxon>
        <taxon>Fungi</taxon>
        <taxon>Dikarya</taxon>
        <taxon>Basidiomycota</taxon>
        <taxon>Agaricomycotina</taxon>
        <taxon>Tremellomycetes</taxon>
        <taxon>Tremellales</taxon>
        <taxon>Cryptococcaceae</taxon>
        <taxon>Cryptococcus</taxon>
    </lineage>
</organism>
<dbReference type="UniPathway" id="UPA00077">
    <property type="reaction ID" value="UER00149"/>
</dbReference>
<dbReference type="PRINTS" id="PR00099">
    <property type="entry name" value="CPSGATASE"/>
</dbReference>
<dbReference type="GO" id="GO:0046654">
    <property type="term" value="P:tetrahydrofolate biosynthetic process"/>
    <property type="evidence" value="ECO:0007669"/>
    <property type="project" value="UniProtKB-UniPathway"/>
</dbReference>
<dbReference type="GO" id="GO:0000162">
    <property type="term" value="P:L-tryptophan biosynthetic process"/>
    <property type="evidence" value="ECO:0007669"/>
    <property type="project" value="TreeGrafter"/>
</dbReference>
<dbReference type="PANTHER" id="PTHR11236:SF18">
    <property type="entry name" value="AMINODEOXYCHORISMATE SYNTHASE"/>
    <property type="match status" value="1"/>
</dbReference>
<comment type="pathway">
    <text evidence="2">Cofactor biosynthesis; tetrahydrofolate biosynthesis; 4-aminobenzoate from chorismate: step 1/2.</text>
</comment>
<comment type="caution">
    <text evidence="13">The sequence shown here is derived from an EMBL/GenBank/DDBJ whole genome shotgun (WGS) entry which is preliminary data.</text>
</comment>
<dbReference type="AlphaFoldDB" id="A0A5D3ASW0"/>
<evidence type="ECO:0000259" key="11">
    <source>
        <dbReference type="Pfam" id="PF00117"/>
    </source>
</evidence>
<gene>
    <name evidence="13" type="ORF">B9479_005558</name>
</gene>
<evidence type="ECO:0000256" key="5">
    <source>
        <dbReference type="ARBA" id="ARBA00022679"/>
    </source>
</evidence>
<keyword evidence="6" id="KW-0289">Folate biosynthesis</keyword>
<name>A0A5D3ASW0_9TREE</name>
<evidence type="ECO:0000256" key="6">
    <source>
        <dbReference type="ARBA" id="ARBA00022909"/>
    </source>
</evidence>
<dbReference type="InterPro" id="IPR005801">
    <property type="entry name" value="ADC_synthase"/>
</dbReference>
<dbReference type="EC" id="2.6.1.85" evidence="4"/>
<dbReference type="InterPro" id="IPR017926">
    <property type="entry name" value="GATASE"/>
</dbReference>
<dbReference type="CDD" id="cd01743">
    <property type="entry name" value="GATase1_Anthranilate_Synthase"/>
    <property type="match status" value="1"/>
</dbReference>
<dbReference type="PANTHER" id="PTHR11236">
    <property type="entry name" value="AMINOBENZOATE/ANTHRANILATE SYNTHASE"/>
    <property type="match status" value="1"/>
</dbReference>
<feature type="compositionally biased region" description="Pro residues" evidence="10">
    <location>
        <begin position="526"/>
        <end position="565"/>
    </location>
</feature>
<feature type="region of interest" description="Disordered" evidence="10">
    <location>
        <begin position="522"/>
        <end position="575"/>
    </location>
</feature>
<evidence type="ECO:0000256" key="7">
    <source>
        <dbReference type="ARBA" id="ARBA00022962"/>
    </source>
</evidence>
<evidence type="ECO:0000256" key="3">
    <source>
        <dbReference type="ARBA" id="ARBA00005970"/>
    </source>
</evidence>
<comment type="catalytic activity">
    <reaction evidence="1">
        <text>chorismate + L-glutamine = 4-amino-4-deoxychorismate + L-glutamate</text>
        <dbReference type="Rhea" id="RHEA:11672"/>
        <dbReference type="ChEBI" id="CHEBI:29748"/>
        <dbReference type="ChEBI" id="CHEBI:29985"/>
        <dbReference type="ChEBI" id="CHEBI:58359"/>
        <dbReference type="ChEBI" id="CHEBI:58406"/>
        <dbReference type="EC" id="2.6.1.85"/>
    </reaction>
</comment>
<dbReference type="SUPFAM" id="SSF56322">
    <property type="entry name" value="ADC synthase"/>
    <property type="match status" value="1"/>
</dbReference>
<keyword evidence="7" id="KW-0315">Glutamine amidotransferase</keyword>
<accession>A0A5D3ASW0</accession>
<feature type="region of interest" description="Disordered" evidence="10">
    <location>
        <begin position="604"/>
        <end position="629"/>
    </location>
</feature>
<sequence length="926" mass="100064">MPLPPLPRVVILDYYDSYTNNIVTLLAKTYTDQQVLNNVVIIKADKYTWEEFQKEVLPNVDCVILSPGPGRPENPADIGFALDLLRLHPVPILGICLGHQAIGYAFGGKIINTPKITHGHVIPIAPVQPPLGLFASPLWARAEQQKDTFDVVVYNSLAVDPSSLPEELEVTAWSVPTPDRPSTIQGLRHKTLPIWGVQYHPESISSTKGSPLLLSFLSAVHAHHASPASYPPIIPPVLASCSYRIHPSAPNPPAHPSHNPLPRLSLVSHPFGPTGQEQKTDHIFNLFIRSPSSPPNKTNKSAIGEIWLDGQTPLRPTTSSLAAPSFLLTYSLQTRAVRLHRKGLAVETYVLEDGATFWQAFGELQSALSSSLFAPASASASADDSSSSGEKDVWKGGWSGFFAYEMKEESLPGYPRRPPTPTSLSLSATTAQAEGEEEEEEVDACWAWVDGFLQRTPGGEWVGRGILREESEDGTEREGRGEGEGGGEGGGRGLEGWLRKQGVEFGLSAAQWNTHLERISAALSSPPSPSPSPSPPPPSRAQAPVQPPAPPPKAPTPPAFPPFHPTSPGSAYKSSIEHCREAIRQGESYELTLTTRFEGWLPPSTFTFTGEGASERQGEREKEKEKEGKRDDEIFEMYLHLRKFNPAYYSAYMHFPTLTSPSPSPSSPSPASQAKPAKGLTILSSSPERFLSISSKREVEMMPIKGTRARVKIGKECVCQPSTGCGGAVRREGGDVGEACVRVGREEDERRGRELQEDIKERAENLMIVDLIRSDLLPPCLPSSLSVPKLIALESYGVHNLVTTVRGKLYPPSTATASPGGGGGEMEAIARCFPPGSMTGAPKLRSVQLLDGFEKGKKRGVYSGALGYVGVDGVVDLSVVIRTIVRQGDRLSIGAGGAITWLSNPQGEWDEVLTKVKSVVGELEGL</sequence>
<dbReference type="Gene3D" id="3.60.120.10">
    <property type="entry name" value="Anthranilate synthase"/>
    <property type="match status" value="1"/>
</dbReference>
<evidence type="ECO:0000313" key="13">
    <source>
        <dbReference type="EMBL" id="TYJ53798.1"/>
    </source>
</evidence>
<reference evidence="13 14" key="1">
    <citation type="submission" date="2017-05" db="EMBL/GenBank/DDBJ databases">
        <title>The Genome Sequence of Tsuchiyaea wingfieldii DSM 27421.</title>
        <authorList>
            <person name="Cuomo C."/>
            <person name="Passer A."/>
            <person name="Billmyre B."/>
            <person name="Heitman J."/>
        </authorList>
    </citation>
    <scope>NUCLEOTIDE SEQUENCE [LARGE SCALE GENOMIC DNA]</scope>
    <source>
        <strain evidence="13 14">DSM 27421</strain>
    </source>
</reference>
<evidence type="ECO:0000313" key="14">
    <source>
        <dbReference type="Proteomes" id="UP000322245"/>
    </source>
</evidence>
<feature type="domain" description="Glutamine amidotransferase" evidence="11">
    <location>
        <begin position="10"/>
        <end position="216"/>
    </location>
</feature>
<evidence type="ECO:0000256" key="1">
    <source>
        <dbReference type="ARBA" id="ARBA00001000"/>
    </source>
</evidence>
<feature type="compositionally biased region" description="Basic and acidic residues" evidence="10">
    <location>
        <begin position="466"/>
        <end position="483"/>
    </location>
</feature>
<dbReference type="PRINTS" id="PR00097">
    <property type="entry name" value="ANTSNTHASEII"/>
</dbReference>
<proteinExistence type="inferred from homology"/>
<dbReference type="GO" id="GO:0046820">
    <property type="term" value="F:4-amino-4-deoxychorismate synthase activity"/>
    <property type="evidence" value="ECO:0007669"/>
    <property type="project" value="UniProtKB-EC"/>
</dbReference>
<feature type="region of interest" description="Disordered" evidence="10">
    <location>
        <begin position="463"/>
        <end position="495"/>
    </location>
</feature>
<feature type="region of interest" description="Disordered" evidence="10">
    <location>
        <begin position="411"/>
        <end position="439"/>
    </location>
</feature>
<feature type="region of interest" description="Disordered" evidence="10">
    <location>
        <begin position="659"/>
        <end position="680"/>
    </location>
</feature>
<dbReference type="PROSITE" id="PS51273">
    <property type="entry name" value="GATASE_TYPE_1"/>
    <property type="match status" value="1"/>
</dbReference>